<dbReference type="Proteomes" id="UP000492821">
    <property type="component" value="Unassembled WGS sequence"/>
</dbReference>
<dbReference type="Gene3D" id="3.80.10.10">
    <property type="entry name" value="Ribonuclease Inhibitor"/>
    <property type="match status" value="1"/>
</dbReference>
<proteinExistence type="predicted"/>
<dbReference type="WBParaSite" id="Pan_g4775.t1">
    <property type="protein sequence ID" value="Pan_g4775.t1"/>
    <property type="gene ID" value="Pan_g4775"/>
</dbReference>
<accession>A0A7E4ZZ55</accession>
<reference evidence="1" key="1">
    <citation type="journal article" date="2013" name="Genetics">
        <title>The draft genome and transcriptome of Panagrellus redivivus are shaped by the harsh demands of a free-living lifestyle.</title>
        <authorList>
            <person name="Srinivasan J."/>
            <person name="Dillman A.R."/>
            <person name="Macchietto M.G."/>
            <person name="Heikkinen L."/>
            <person name="Lakso M."/>
            <person name="Fracchia K.M."/>
            <person name="Antoshechkin I."/>
            <person name="Mortazavi A."/>
            <person name="Wong G."/>
            <person name="Sternberg P.W."/>
        </authorList>
    </citation>
    <scope>NUCLEOTIDE SEQUENCE [LARGE SCALE GENOMIC DNA]</scope>
    <source>
        <strain evidence="1">MT8872</strain>
    </source>
</reference>
<sequence>MPYPIEKLQYGLRRRLRELATPAEAYALQIAAPNYSGLQPIQMCQSVDDVEFCMNQHSKLSIIGRILYTNGTRHLNLADNRIYGPKTISVNNFSLTDSPRLILDQFRWAPTGLDFDNCIIDASFIQQLAAHMERPLLTLSLHNCSIQSETVATYKAYCEPPAVKGASSFPLFLDAFLQMNCTTLEHVDIYSNSLSVLDIDKDKFLTLFMAQRKETTFMFVLTCTPNEQEFEKKLNILFSDQHYERLLTSSPVKEKKIYVGFADCYDCEARYFYVVRK</sequence>
<evidence type="ECO:0000313" key="1">
    <source>
        <dbReference type="Proteomes" id="UP000492821"/>
    </source>
</evidence>
<evidence type="ECO:0000313" key="2">
    <source>
        <dbReference type="WBParaSite" id="Pan_g4775.t1"/>
    </source>
</evidence>
<name>A0A7E4ZZ55_PANRE</name>
<dbReference type="InterPro" id="IPR032675">
    <property type="entry name" value="LRR_dom_sf"/>
</dbReference>
<keyword evidence="1" id="KW-1185">Reference proteome</keyword>
<dbReference type="SUPFAM" id="SSF52047">
    <property type="entry name" value="RNI-like"/>
    <property type="match status" value="1"/>
</dbReference>
<dbReference type="AlphaFoldDB" id="A0A7E4ZZ55"/>
<reference evidence="2" key="2">
    <citation type="submission" date="2020-10" db="UniProtKB">
        <authorList>
            <consortium name="WormBaseParasite"/>
        </authorList>
    </citation>
    <scope>IDENTIFICATION</scope>
</reference>
<protein>
    <submittedName>
        <fullName evidence="2">F-box domain-containing protein</fullName>
    </submittedName>
</protein>
<organism evidence="1 2">
    <name type="scientific">Panagrellus redivivus</name>
    <name type="common">Microworm</name>
    <dbReference type="NCBI Taxonomy" id="6233"/>
    <lineage>
        <taxon>Eukaryota</taxon>
        <taxon>Metazoa</taxon>
        <taxon>Ecdysozoa</taxon>
        <taxon>Nematoda</taxon>
        <taxon>Chromadorea</taxon>
        <taxon>Rhabditida</taxon>
        <taxon>Tylenchina</taxon>
        <taxon>Panagrolaimomorpha</taxon>
        <taxon>Panagrolaimoidea</taxon>
        <taxon>Panagrolaimidae</taxon>
        <taxon>Panagrellus</taxon>
    </lineage>
</organism>